<evidence type="ECO:0000256" key="1">
    <source>
        <dbReference type="SAM" id="MobiDB-lite"/>
    </source>
</evidence>
<dbReference type="InterPro" id="IPR050587">
    <property type="entry name" value="GNT1/Glycosyltrans_8"/>
</dbReference>
<organism evidence="2 3">
    <name type="scientific">Raphidocelis subcapitata</name>
    <dbReference type="NCBI Taxonomy" id="307507"/>
    <lineage>
        <taxon>Eukaryota</taxon>
        <taxon>Viridiplantae</taxon>
        <taxon>Chlorophyta</taxon>
        <taxon>core chlorophytes</taxon>
        <taxon>Chlorophyceae</taxon>
        <taxon>CS clade</taxon>
        <taxon>Sphaeropleales</taxon>
        <taxon>Selenastraceae</taxon>
        <taxon>Raphidocelis</taxon>
    </lineage>
</organism>
<comment type="caution">
    <text evidence="2">The sequence shown here is derived from an EMBL/GenBank/DDBJ whole genome shotgun (WGS) entry which is preliminary data.</text>
</comment>
<evidence type="ECO:0000313" key="2">
    <source>
        <dbReference type="EMBL" id="GBF93664.1"/>
    </source>
</evidence>
<dbReference type="AlphaFoldDB" id="A0A2V0P1C6"/>
<dbReference type="InParanoid" id="A0A2V0P1C6"/>
<dbReference type="OrthoDB" id="2014201at2759"/>
<name>A0A2V0P1C6_9CHLO</name>
<dbReference type="Gene3D" id="3.90.550.10">
    <property type="entry name" value="Spore Coat Polysaccharide Biosynthesis Protein SpsA, Chain A"/>
    <property type="match status" value="1"/>
</dbReference>
<proteinExistence type="predicted"/>
<dbReference type="STRING" id="307507.A0A2V0P1C6"/>
<evidence type="ECO:0000313" key="3">
    <source>
        <dbReference type="Proteomes" id="UP000247498"/>
    </source>
</evidence>
<feature type="region of interest" description="Disordered" evidence="1">
    <location>
        <begin position="1"/>
        <end position="32"/>
    </location>
</feature>
<dbReference type="PANTHER" id="PTHR11183">
    <property type="entry name" value="GLYCOGENIN SUBFAMILY MEMBER"/>
    <property type="match status" value="1"/>
</dbReference>
<dbReference type="InterPro" id="IPR029044">
    <property type="entry name" value="Nucleotide-diphossugar_trans"/>
</dbReference>
<protein>
    <recommendedName>
        <fullName evidence="4">Hexosyltransferase</fullName>
    </recommendedName>
</protein>
<reference evidence="2 3" key="1">
    <citation type="journal article" date="2018" name="Sci. Rep.">
        <title>Raphidocelis subcapitata (=Pseudokirchneriella subcapitata) provides an insight into genome evolution and environmental adaptations in the Sphaeropleales.</title>
        <authorList>
            <person name="Suzuki S."/>
            <person name="Yamaguchi H."/>
            <person name="Nakajima N."/>
            <person name="Kawachi M."/>
        </authorList>
    </citation>
    <scope>NUCLEOTIDE SEQUENCE [LARGE SCALE GENOMIC DNA]</scope>
    <source>
        <strain evidence="2 3">NIES-35</strain>
    </source>
</reference>
<accession>A0A2V0P1C6</accession>
<dbReference type="SUPFAM" id="SSF53448">
    <property type="entry name" value="Nucleotide-diphospho-sugar transferases"/>
    <property type="match status" value="1"/>
</dbReference>
<dbReference type="EMBL" id="BDRX01000043">
    <property type="protein sequence ID" value="GBF93664.1"/>
    <property type="molecule type" value="Genomic_DNA"/>
</dbReference>
<sequence length="348" mass="37796">MPAKGPCSGSSAPSHRHSGGGITGSEPPPAVAAKCRPSLDAWRRADARPRAGRLAVALYAARDEYACAALVMLARLESLGLDPSIERVLITPAGYSLPPRVAAAAASRRARLVAAPPLAGPDGDAYEFYRGSMSKLFVFSLSEYRRIVFLDSDSWVRDARQLDALFDLPPVELAAPRAYWLDPGRPSGGCDDHAAPGAHVGEVPYAGRQQKFTSALMVVTPSAALWLRVAGKYFPEGAGPRLRHGEYDMDLLNQEFKDEVMLLPGPPLFALSQHWQDAAGDGVWSPFKGRLSQERLWAEAGLVHFSQPGKPWYAELRGAELRKKHPDAHPRLYELFDAYNNATAALCS</sequence>
<evidence type="ECO:0008006" key="4">
    <source>
        <dbReference type="Google" id="ProtNLM"/>
    </source>
</evidence>
<gene>
    <name evidence="2" type="ORF">Rsub_06767</name>
</gene>
<keyword evidence="3" id="KW-1185">Reference proteome</keyword>
<dbReference type="FunCoup" id="A0A2V0P1C6">
    <property type="interactions" value="140"/>
</dbReference>
<dbReference type="Proteomes" id="UP000247498">
    <property type="component" value="Unassembled WGS sequence"/>
</dbReference>